<protein>
    <submittedName>
        <fullName evidence="2">Ankyrin repeat protein putative</fullName>
    </submittedName>
</protein>
<dbReference type="VEuPathDB" id="AmoebaDB:EHI7A_030650"/>
<organism evidence="2 3">
    <name type="scientific">Entamoeba histolytica</name>
    <dbReference type="NCBI Taxonomy" id="5759"/>
    <lineage>
        <taxon>Eukaryota</taxon>
        <taxon>Amoebozoa</taxon>
        <taxon>Evosea</taxon>
        <taxon>Archamoebae</taxon>
        <taxon>Mastigamoebida</taxon>
        <taxon>Entamoebidae</taxon>
        <taxon>Entamoeba</taxon>
    </lineage>
</organism>
<dbReference type="SMART" id="SM00248">
    <property type="entry name" value="ANK"/>
    <property type="match status" value="5"/>
</dbReference>
<reference evidence="2 3" key="1">
    <citation type="submission" date="2016-05" db="EMBL/GenBank/DDBJ databases">
        <title>First whole genome sequencing of Entamoeba histolytica HM1:IMSS-clone-6.</title>
        <authorList>
            <person name="Mukherjee Avik.K."/>
            <person name="Izumyama S."/>
            <person name="Nakada-Tsukui K."/>
            <person name="Nozaki T."/>
        </authorList>
    </citation>
    <scope>NUCLEOTIDE SEQUENCE [LARGE SCALE GENOMIC DNA]</scope>
    <source>
        <strain evidence="2 3">HM1:IMSS clone 6</strain>
    </source>
</reference>
<comment type="caution">
    <text evidence="2">The sequence shown here is derived from an EMBL/GenBank/DDBJ whole genome shotgun (WGS) entry which is preliminary data.</text>
</comment>
<accession>A0A5K1V3X6</accession>
<dbReference type="PROSITE" id="PS50297">
    <property type="entry name" value="ANK_REP_REGION"/>
    <property type="match status" value="1"/>
</dbReference>
<dbReference type="InterPro" id="IPR002110">
    <property type="entry name" value="Ankyrin_rpt"/>
</dbReference>
<dbReference type="Proteomes" id="UP000078387">
    <property type="component" value="Unassembled WGS sequence"/>
</dbReference>
<feature type="repeat" description="ANK" evidence="1">
    <location>
        <begin position="91"/>
        <end position="123"/>
    </location>
</feature>
<gene>
    <name evidence="2" type="ORF">CL6EHI_167160</name>
</gene>
<proteinExistence type="predicted"/>
<dbReference type="Gene3D" id="1.25.40.20">
    <property type="entry name" value="Ankyrin repeat-containing domain"/>
    <property type="match status" value="1"/>
</dbReference>
<dbReference type="AlphaFoldDB" id="A0A5K1V3X6"/>
<name>A0A5K1V3X6_ENTHI</name>
<evidence type="ECO:0000313" key="2">
    <source>
        <dbReference type="EMBL" id="GAT93803.1"/>
    </source>
</evidence>
<dbReference type="Pfam" id="PF12796">
    <property type="entry name" value="Ank_2"/>
    <property type="match status" value="1"/>
</dbReference>
<dbReference type="VEuPathDB" id="AmoebaDB:EHI8A_027530"/>
<dbReference type="PANTHER" id="PTHR24138:SF10">
    <property type="entry name" value="PHOSPHOLIPASE A2"/>
    <property type="match status" value="1"/>
</dbReference>
<dbReference type="PANTHER" id="PTHR24138">
    <property type="entry name" value="INTRACELLLAR PHOSPHOLIPASE A FAMILY"/>
    <property type="match status" value="1"/>
</dbReference>
<dbReference type="VEuPathDB" id="AmoebaDB:KM1_065380"/>
<dbReference type="VEuPathDB" id="AmoebaDB:EHI_167160"/>
<dbReference type="InterPro" id="IPR047156">
    <property type="entry name" value="Teg/CotR/CapV-like"/>
</dbReference>
<dbReference type="VEuPathDB" id="AmoebaDB:EHI5A_054340"/>
<dbReference type="SUPFAM" id="SSF48403">
    <property type="entry name" value="Ankyrin repeat"/>
    <property type="match status" value="1"/>
</dbReference>
<evidence type="ECO:0000256" key="1">
    <source>
        <dbReference type="PROSITE-ProRule" id="PRU00023"/>
    </source>
</evidence>
<dbReference type="EMBL" id="BDEQ01000001">
    <property type="protein sequence ID" value="GAT93803.1"/>
    <property type="molecule type" value="Genomic_DNA"/>
</dbReference>
<dbReference type="OMA" id="NWIVQNW"/>
<keyword evidence="1" id="KW-0040">ANK repeat</keyword>
<feature type="repeat" description="ANK" evidence="1">
    <location>
        <begin position="161"/>
        <end position="193"/>
    </location>
</feature>
<dbReference type="InterPro" id="IPR036770">
    <property type="entry name" value="Ankyrin_rpt-contain_sf"/>
</dbReference>
<evidence type="ECO:0000313" key="3">
    <source>
        <dbReference type="Proteomes" id="UP000078387"/>
    </source>
</evidence>
<sequence>MEKETNKPLHFGLELLVNDKESLVNYIQGLLLQRKEEEAMELLTVLDCKTWLSKCKGFNKLYHCIVALGHLHIVKFLVSTFPNDVDVKNVIGSTLLFTSIENKQDFITEFLIEVGADINVVNDHGTTLLHLLVQRTGELYLELMREIIINNSSYVNKQNMNGETALHLACLVGNIKAIQLLLKEGAQVIIETTCGKLPMNYAIESPHVDIIIKLLNNYEQKELESNTPVSFLENNSLELSELNEQNSTGNFSPRKRHNSIKKILFKPLKAFGSAAKLTVEKVLIEDKMIHLLNLINQQQELIDKMKSNNQLPETDSKINKPSNDELKLKKYRIIVLETTHDYSILDQLIFLQKLIKQYPFLIDGCDIIGTFGFTSFNACCLLKNQIELLINILPTLIQYTNESNTIKYYQSVAMKLFGDDTVNTLNNKLLIFYYNNDHKLQSSQSQDFVKDLCYKTCTSSTHSLSLTSITTNPTILAIRHFNSLGIQTKDIAVLCIGSEKHTSFFMENRYQEEQLKQYISSLSKKLKQKEIEEECKIILGDQYYKIELDDDILSQTTQNWIVQHWK</sequence>
<dbReference type="PROSITE" id="PS50088">
    <property type="entry name" value="ANK_REPEAT"/>
    <property type="match status" value="2"/>
</dbReference>